<dbReference type="OrthoDB" id="5849074at2759"/>
<name>A0A183DED9_9BILA</name>
<feature type="region of interest" description="Disordered" evidence="1">
    <location>
        <begin position="71"/>
        <end position="125"/>
    </location>
</feature>
<keyword evidence="3" id="KW-1185">Reference proteome</keyword>
<evidence type="ECO:0000313" key="2">
    <source>
        <dbReference type="EMBL" id="VDK57125.1"/>
    </source>
</evidence>
<dbReference type="AlphaFoldDB" id="A0A183DED9"/>
<reference evidence="2 3" key="2">
    <citation type="submission" date="2018-11" db="EMBL/GenBank/DDBJ databases">
        <authorList>
            <consortium name="Pathogen Informatics"/>
        </authorList>
    </citation>
    <scope>NUCLEOTIDE SEQUENCE [LARGE SCALE GENOMIC DNA]</scope>
</reference>
<reference evidence="4" key="1">
    <citation type="submission" date="2016-06" db="UniProtKB">
        <authorList>
            <consortium name="WormBaseParasite"/>
        </authorList>
    </citation>
    <scope>IDENTIFICATION</scope>
</reference>
<sequence length="125" mass="13559">MSGVVLDTTVPRDAGDNLGARFAVLRVFLRFFSPGLPVIKLQEHGFAQPCNGMLPLSQVNDDDRRLASGAVVTQSEMQPVRSSPKAASISRRNRRKADLSLETSPRGDEDEITVPAYGTSQCNNS</sequence>
<evidence type="ECO:0000313" key="3">
    <source>
        <dbReference type="Proteomes" id="UP000271098"/>
    </source>
</evidence>
<accession>A0A183DED9</accession>
<feature type="compositionally biased region" description="Polar residues" evidence="1">
    <location>
        <begin position="71"/>
        <end position="81"/>
    </location>
</feature>
<dbReference type="Proteomes" id="UP000271098">
    <property type="component" value="Unassembled WGS sequence"/>
</dbReference>
<proteinExistence type="predicted"/>
<evidence type="ECO:0000256" key="1">
    <source>
        <dbReference type="SAM" id="MobiDB-lite"/>
    </source>
</evidence>
<gene>
    <name evidence="2" type="ORF">GPUH_LOCUS7079</name>
</gene>
<protein>
    <submittedName>
        <fullName evidence="2 4">Uncharacterized protein</fullName>
    </submittedName>
</protein>
<organism evidence="4">
    <name type="scientific">Gongylonema pulchrum</name>
    <dbReference type="NCBI Taxonomy" id="637853"/>
    <lineage>
        <taxon>Eukaryota</taxon>
        <taxon>Metazoa</taxon>
        <taxon>Ecdysozoa</taxon>
        <taxon>Nematoda</taxon>
        <taxon>Chromadorea</taxon>
        <taxon>Rhabditida</taxon>
        <taxon>Spirurina</taxon>
        <taxon>Spiruromorpha</taxon>
        <taxon>Spiruroidea</taxon>
        <taxon>Gongylonematidae</taxon>
        <taxon>Gongylonema</taxon>
    </lineage>
</organism>
<dbReference type="EMBL" id="UYRT01017703">
    <property type="protein sequence ID" value="VDK57125.1"/>
    <property type="molecule type" value="Genomic_DNA"/>
</dbReference>
<evidence type="ECO:0000313" key="4">
    <source>
        <dbReference type="WBParaSite" id="GPUH_0000708901-mRNA-1"/>
    </source>
</evidence>
<dbReference type="WBParaSite" id="GPUH_0000708901-mRNA-1">
    <property type="protein sequence ID" value="GPUH_0000708901-mRNA-1"/>
    <property type="gene ID" value="GPUH_0000708901"/>
</dbReference>